<dbReference type="EMBL" id="LGTL01000004">
    <property type="protein sequence ID" value="KPA82970.1"/>
    <property type="molecule type" value="Genomic_DNA"/>
</dbReference>
<dbReference type="SUPFAM" id="SSF50969">
    <property type="entry name" value="YVTN repeat-like/Quinoprotein amine dehydrogenase"/>
    <property type="match status" value="1"/>
</dbReference>
<dbReference type="SUPFAM" id="SSF52047">
    <property type="entry name" value="RNI-like"/>
    <property type="match status" value="1"/>
</dbReference>
<keyword evidence="1" id="KW-0853">WD repeat</keyword>
<dbReference type="Gene3D" id="2.130.10.10">
    <property type="entry name" value="YVTN repeat-like/Quinoprotein amine dehydrogenase"/>
    <property type="match status" value="3"/>
</dbReference>
<dbReference type="Proteomes" id="UP000037923">
    <property type="component" value="Unassembled WGS sequence"/>
</dbReference>
<feature type="repeat" description="WD" evidence="1">
    <location>
        <begin position="1382"/>
        <end position="1422"/>
    </location>
</feature>
<evidence type="ECO:0000313" key="3">
    <source>
        <dbReference type="Proteomes" id="UP000037923"/>
    </source>
</evidence>
<dbReference type="OMA" id="RWQSDLF"/>
<keyword evidence="3" id="KW-1185">Reference proteome</keyword>
<accession>A0A0M9G5N6</accession>
<dbReference type="InterPro" id="IPR011044">
    <property type="entry name" value="Quino_amine_DH_bsu"/>
</dbReference>
<dbReference type="InterPro" id="IPR015943">
    <property type="entry name" value="WD40/YVTN_repeat-like_dom_sf"/>
</dbReference>
<dbReference type="SMART" id="SM00320">
    <property type="entry name" value="WD40"/>
    <property type="match status" value="3"/>
</dbReference>
<organism evidence="2 3">
    <name type="scientific">Leptomonas pyrrhocoris</name>
    <name type="common">Firebug parasite</name>
    <dbReference type="NCBI Taxonomy" id="157538"/>
    <lineage>
        <taxon>Eukaryota</taxon>
        <taxon>Discoba</taxon>
        <taxon>Euglenozoa</taxon>
        <taxon>Kinetoplastea</taxon>
        <taxon>Metakinetoplastina</taxon>
        <taxon>Trypanosomatida</taxon>
        <taxon>Trypanosomatidae</taxon>
        <taxon>Leishmaniinae</taxon>
        <taxon>Leptomonas</taxon>
    </lineage>
</organism>
<dbReference type="PROSITE" id="PS50082">
    <property type="entry name" value="WD_REPEATS_2"/>
    <property type="match status" value="1"/>
</dbReference>
<gene>
    <name evidence="2" type="ORF">ABB37_02713</name>
</gene>
<reference evidence="2 3" key="1">
    <citation type="submission" date="2015-07" db="EMBL/GenBank/DDBJ databases">
        <title>High-quality genome of monoxenous trypanosomatid Leptomonas pyrrhocoris.</title>
        <authorList>
            <person name="Flegontov P."/>
            <person name="Butenko A."/>
            <person name="Firsov S."/>
            <person name="Vlcek C."/>
            <person name="Logacheva M.D."/>
            <person name="Field M."/>
            <person name="Filatov D."/>
            <person name="Flegontova O."/>
            <person name="Gerasimov E."/>
            <person name="Jackson A.P."/>
            <person name="Kelly S."/>
            <person name="Opperdoes F."/>
            <person name="O'Reilly A."/>
            <person name="Votypka J."/>
            <person name="Yurchenko V."/>
            <person name="Lukes J."/>
        </authorList>
    </citation>
    <scope>NUCLEOTIDE SEQUENCE [LARGE SCALE GENOMIC DNA]</scope>
    <source>
        <strain evidence="2">H10</strain>
    </source>
</reference>
<comment type="caution">
    <text evidence="2">The sequence shown here is derived from an EMBL/GenBank/DDBJ whole genome shotgun (WGS) entry which is preliminary data.</text>
</comment>
<evidence type="ECO:0000256" key="1">
    <source>
        <dbReference type="PROSITE-ProRule" id="PRU00221"/>
    </source>
</evidence>
<proteinExistence type="predicted"/>
<evidence type="ECO:0000313" key="2">
    <source>
        <dbReference type="EMBL" id="KPA82970.1"/>
    </source>
</evidence>
<sequence>MNIGRDLYVECCQRHGVKPNGDIQAQINSVDFLHLRLLDASHTFLGRLGVLAVFSFVRHHQSVEEVRVPHNCVDDTCMELLASIVAEGHANLRSVDVSGNPISTPALRRVWAAARFNSRFIHLSLEGCGVPEEWVTRMDSTLRSNEAMETLGYIPHGIPRSPQSWHTVFLLTLGTPEAVQEYCEECLPMVNTFLASMRVRVAALSVNATDTVEQVEAKLARCQDPSNHQLTWCVVLLGAEPLLKRQQYALEKVLLQKAPPRLPLRDKTGELRPPTYRAARACFCYTPVSWEMSNRASDAVQPAQWLRSAGYTNTSAYDSLVAAVDTSAVVLTPGNRVGRWQSDLFASLSVVFKESEAAERSDMEMEADELLSQEGPKLFYTSMDEVTTMRRFIWSGRYHPKKSTLVFNYACGPYRDSGSPFILYGAGSIGKAHLICNAANMLLSGQVREGGERPARVVCYAVDVHHNSVVVFLYRLLHLFHPESALEFTSVQTLAEGVRDAIRAYKGPTLALLLGRIDLLDTCGCHSSVIAAWMPNILPPAVRIVVSLNTESPVLPLLRKRMPQPFECLCPPMTELNCVRVFFSVLQMRNIVLPGVESRELKSREGLGAAEKAYLQKEEAMTLLYPYLASAYVHFLLVTGRHVESEFETNQLLESALPPTVRELIQALHDKAAVLHPVVTVEMLLVVVALAPLPASELVYLCEELGPCPRQTALSALLLLTDLGLIAWYHDATAHVAHPALRDLFLDLYKPRVAELSVLLESHLYRLVITDSAEVPRASWYLMPLMLGNGNMRQAAQLLRNPVLMDAILRRGPMHRLYTLDAFMRLLQARVLLCEVAAVGGPPVPGVMAAGPLVSCLHDVAHYTTDLYQTALLRRSPSPYAAAAASAYCVSPVLLLHPLNNGQESTAVATARMGDPCFWCHCRGSHVVTATDDSVFVYNSDLGKPIAELRMPFERQQRITGVLLAAGSRVLVASETQVLVWDYEGNSHFLFAELRMDVRSSDLDAFGSLLVASNASTDQLCLIDVLKKRIMREMPDIEGGVRQSGVFCGNHLLLISRCSLCLFDEEMKGSVTFTHDNLVSAVSSNRDGRILVSYAGEHLHVWTSAGDLLHRLDVGSDPVVLLCMSASGAHFATKQGSWLQLWKTLTGAPCCTLLNPFADDADIEYFVFTEDSAKVVGRAGPYVLVWDAHKGQLIGAESAPTGLVAHIAVSGPDVYATTTTGEVHMWSFERGLSSVDQVKEGRCTTNFTVNGKVSSQAIVRVSANHAGTLLVTVDAAHQLRLYSLVTGAPIEHGIRRVKDAIAVGPNLVVFLPIDSHVLCFCDLGGDSQLITRALPKDSQPDAQYRLFASPDEHYVAVTHHHFNHSRAFIYETESDEATWCQLLGHTGSIHEVSFFGSFAFTVGEKDKSVKLWSLARKAERTSYTHNCQLVASTGNGSGLLFCVDEEGSVVRLHIDNIVSVKHATLVVSNLALRAALPSILANSVLQLCYYNSYLILVRDNGELLLVDTQRDEVGHRVAFHDCRCAFVTSVKDAPMLLTGHRSGHVLLNAMSVVEASLKNRT</sequence>
<dbReference type="RefSeq" id="XP_015661409.1">
    <property type="nucleotide sequence ID" value="XM_015799807.1"/>
</dbReference>
<protein>
    <submittedName>
        <fullName evidence="2">Uncharacterized protein</fullName>
    </submittedName>
</protein>
<dbReference type="SUPFAM" id="SSF69322">
    <property type="entry name" value="Tricorn protease domain 2"/>
    <property type="match status" value="1"/>
</dbReference>
<dbReference type="InterPro" id="IPR001680">
    <property type="entry name" value="WD40_rpt"/>
</dbReference>
<name>A0A0M9G5N6_LEPPY</name>
<dbReference type="VEuPathDB" id="TriTrypDB:LpyrH10_04_2630"/>
<dbReference type="InterPro" id="IPR032675">
    <property type="entry name" value="LRR_dom_sf"/>
</dbReference>
<dbReference type="OrthoDB" id="120976at2759"/>
<dbReference type="GeneID" id="26903004"/>
<dbReference type="Gene3D" id="3.80.10.10">
    <property type="entry name" value="Ribonuclease Inhibitor"/>
    <property type="match status" value="1"/>
</dbReference>